<evidence type="ECO:0000256" key="1">
    <source>
        <dbReference type="SAM" id="MobiDB-lite"/>
    </source>
</evidence>
<gene>
    <name evidence="2" type="ORF">ERICV_02129</name>
</gene>
<dbReference type="RefSeq" id="WP_172423257.1">
    <property type="nucleotide sequence ID" value="NZ_CP019717.1"/>
</dbReference>
<feature type="region of interest" description="Disordered" evidence="1">
    <location>
        <begin position="34"/>
        <end position="56"/>
    </location>
</feature>
<sequence>MEAKNPGLSPEAWEKFHKILTKLNAKYALELEKENEKGGTTHDRNQSLHTPRAPKVGIALKCESKQKFA</sequence>
<proteinExistence type="predicted"/>
<protein>
    <submittedName>
        <fullName evidence="2">Uncharacterized protein</fullName>
    </submittedName>
</protein>
<organism evidence="2 3">
    <name type="scientific">Paenibacillus larvae subsp. larvae</name>
    <dbReference type="NCBI Taxonomy" id="147375"/>
    <lineage>
        <taxon>Bacteria</taxon>
        <taxon>Bacillati</taxon>
        <taxon>Bacillota</taxon>
        <taxon>Bacilli</taxon>
        <taxon>Bacillales</taxon>
        <taxon>Paenibacillaceae</taxon>
        <taxon>Paenibacillus</taxon>
    </lineage>
</organism>
<dbReference type="Proteomes" id="UP000464330">
    <property type="component" value="Chromosome"/>
</dbReference>
<dbReference type="AlphaFoldDB" id="A0A6C0QSR9"/>
<accession>A0A6C0QSR9</accession>
<reference evidence="2 3" key="1">
    <citation type="journal article" date="2020" name="Int. J. Med. Microbiol.">
        <title>Discovery of Paenibacillus larvae ERIC V: Phenotypic and genomic comparison to genotypes ERIC I-IV reveal different inventories of virulence factors which correlate with epidemiological prevalences of American Foulbrood.</title>
        <authorList>
            <person name="Beims H."/>
            <person name="Bunk B."/>
            <person name="Erler S."/>
            <person name="Mohr K.I."/>
            <person name="Sproer C."/>
            <person name="Pradella S."/>
            <person name="Gunther G."/>
            <person name="Rohde M."/>
            <person name="von der Ohe W."/>
            <person name="Steinert M."/>
        </authorList>
    </citation>
    <scope>NUCLEOTIDE SEQUENCE [LARGE SCALE GENOMIC DNA]</scope>
    <source>
        <strain evidence="2">Eric_V</strain>
    </source>
</reference>
<evidence type="ECO:0000313" key="2">
    <source>
        <dbReference type="EMBL" id="QHZ51276.1"/>
    </source>
</evidence>
<name>A0A6C0QSR9_9BACL</name>
<feature type="compositionally biased region" description="Basic and acidic residues" evidence="1">
    <location>
        <begin position="34"/>
        <end position="46"/>
    </location>
</feature>
<dbReference type="EMBL" id="CP019717">
    <property type="protein sequence ID" value="QHZ51276.1"/>
    <property type="molecule type" value="Genomic_DNA"/>
</dbReference>
<evidence type="ECO:0000313" key="3">
    <source>
        <dbReference type="Proteomes" id="UP000464330"/>
    </source>
</evidence>